<feature type="compositionally biased region" description="Acidic residues" evidence="1">
    <location>
        <begin position="843"/>
        <end position="855"/>
    </location>
</feature>
<comment type="caution">
    <text evidence="2">The sequence shown here is derived from an EMBL/GenBank/DDBJ whole genome shotgun (WGS) entry which is preliminary data.</text>
</comment>
<dbReference type="InterPro" id="IPR027417">
    <property type="entry name" value="P-loop_NTPase"/>
</dbReference>
<proteinExistence type="predicted"/>
<feature type="region of interest" description="Disordered" evidence="1">
    <location>
        <begin position="1"/>
        <end position="30"/>
    </location>
</feature>
<feature type="compositionally biased region" description="Pro residues" evidence="1">
    <location>
        <begin position="758"/>
        <end position="775"/>
    </location>
</feature>
<feature type="compositionally biased region" description="Basic residues" evidence="1">
    <location>
        <begin position="862"/>
        <end position="874"/>
    </location>
</feature>
<feature type="compositionally biased region" description="Low complexity" evidence="1">
    <location>
        <begin position="16"/>
        <end position="30"/>
    </location>
</feature>
<feature type="region of interest" description="Disordered" evidence="1">
    <location>
        <begin position="725"/>
        <end position="874"/>
    </location>
</feature>
<dbReference type="Gene3D" id="3.40.50.300">
    <property type="entry name" value="P-loop containing nucleotide triphosphate hydrolases"/>
    <property type="match status" value="2"/>
</dbReference>
<protein>
    <recommendedName>
        <fullName evidence="4">N-acetyltransferase domain-containing protein</fullName>
    </recommendedName>
</protein>
<reference evidence="2 3" key="1">
    <citation type="submission" date="2024-03" db="EMBL/GenBank/DDBJ databases">
        <title>Aureococcus anophagefferens CCMP1851 and Kratosvirus quantuckense: Draft genome of a second virus-susceptible host strain in the model system.</title>
        <authorList>
            <person name="Chase E."/>
            <person name="Truchon A.R."/>
            <person name="Schepens W."/>
            <person name="Wilhelm S.W."/>
        </authorList>
    </citation>
    <scope>NUCLEOTIDE SEQUENCE [LARGE SCALE GENOMIC DNA]</scope>
    <source>
        <strain evidence="2 3">CCMP1851</strain>
    </source>
</reference>
<accession>A0ABR1G0A0</accession>
<evidence type="ECO:0000313" key="2">
    <source>
        <dbReference type="EMBL" id="KAK7241939.1"/>
    </source>
</evidence>
<keyword evidence="3" id="KW-1185">Reference proteome</keyword>
<evidence type="ECO:0000313" key="3">
    <source>
        <dbReference type="Proteomes" id="UP001363151"/>
    </source>
</evidence>
<dbReference type="SUPFAM" id="SSF55729">
    <property type="entry name" value="Acyl-CoA N-acyltransferases (Nat)"/>
    <property type="match status" value="1"/>
</dbReference>
<dbReference type="InterPro" id="IPR016181">
    <property type="entry name" value="Acyl_CoA_acyltransferase"/>
</dbReference>
<dbReference type="EMBL" id="JBBJCI010000151">
    <property type="protein sequence ID" value="KAK7241939.1"/>
    <property type="molecule type" value="Genomic_DNA"/>
</dbReference>
<evidence type="ECO:0008006" key="4">
    <source>
        <dbReference type="Google" id="ProtNLM"/>
    </source>
</evidence>
<gene>
    <name evidence="2" type="ORF">SO694_00018041</name>
</gene>
<dbReference type="SUPFAM" id="SSF52540">
    <property type="entry name" value="P-loop containing nucleoside triphosphate hydrolases"/>
    <property type="match status" value="2"/>
</dbReference>
<dbReference type="Proteomes" id="UP001363151">
    <property type="component" value="Unassembled WGS sequence"/>
</dbReference>
<feature type="compositionally biased region" description="Basic and acidic residues" evidence="1">
    <location>
        <begin position="816"/>
        <end position="825"/>
    </location>
</feature>
<sequence length="874" mass="92500">MAAPSDDDASLCWNNAASDDSSSSSSDAPADALDAVVEELKSRGYRTCLVVGPGSSGKTTLLRRLGPVIDPGALRWDGGKAVVSQVAPGEAPAAAIERLLGSGLSTIPTWTQPFSSLSNGEKARAVVARCLESGVGLDDLGSEVHWRAATTAAACVRQLVERRKLRRVAFASALPDVARWLQPCALVVLDVGAAPRVLWNPREGDERRTNVRVRCRQYAHEQMVAGPVAFRSLRGAPKQLTARDVAGADGGWWAGAFRSCRVRAARTLACEVEADACTAAAAEALEVDFDGTCSKRLRLLRREDLMRAEFGLGVVCGPSGSGKSTLLGATFGGVTSADVVDGPTVLDALLRVDPPHLARRRLAACGLEGFENRRVGELSRSAAALLKVAAHVGDDAVLDEVCTGLDAGAAVAVAASLGAFVRERGFRGVVVATCVDAVAEALRPDWAFRTTTGELRDRTDAVDDDAAAIARVGDRSKAAWAAAVAAALDSSFAPPTVDVRLEPCANEVWDRFKQHHYLARKLSQAARCFVALDAEGAAVAFDSRVSKRGAFAFSQSRFVVLPDFQGLGLANALADAVARIHFRVGLLYYSRTSHPRLGASRDRSPKWRACDSNGQAVEATCCLRKRRGYSHVFVGCAAAGDLAAFRLNANAKDLALVLRKTASEPYAERGARCARCDAARPRGANHARCAGACGLSYCGDCLAARGEEGAPARWKCSDCAARDAEKDTKKQRPAKKKAKPDAGARSVLSMLSFRPRGASPPPRKPPAARPKPPPSDDAVIVIDHSDDDQSSEAAAPAPRLGTPRGSESPRAAAVSLDKKPPRDEVFSDDDDADASSSSSSSSSDDDDSDDEDFNDEPWMKGGTKRPRRLSAKLD</sequence>
<dbReference type="CDD" id="cd00267">
    <property type="entry name" value="ABC_ATPase"/>
    <property type="match status" value="2"/>
</dbReference>
<organism evidence="2 3">
    <name type="scientific">Aureococcus anophagefferens</name>
    <name type="common">Harmful bloom alga</name>
    <dbReference type="NCBI Taxonomy" id="44056"/>
    <lineage>
        <taxon>Eukaryota</taxon>
        <taxon>Sar</taxon>
        <taxon>Stramenopiles</taxon>
        <taxon>Ochrophyta</taxon>
        <taxon>Pelagophyceae</taxon>
        <taxon>Pelagomonadales</taxon>
        <taxon>Pelagomonadaceae</taxon>
        <taxon>Aureococcus</taxon>
    </lineage>
</organism>
<name>A0ABR1G0A0_AURAN</name>
<evidence type="ECO:0000256" key="1">
    <source>
        <dbReference type="SAM" id="MobiDB-lite"/>
    </source>
</evidence>